<keyword evidence="2" id="KW-0479">Metal-binding</keyword>
<reference evidence="8 9" key="1">
    <citation type="journal article" date="2007" name="Science">
        <title>Sea anemone genome reveals ancestral eumetazoan gene repertoire and genomic organization.</title>
        <authorList>
            <person name="Putnam N.H."/>
            <person name="Srivastava M."/>
            <person name="Hellsten U."/>
            <person name="Dirks B."/>
            <person name="Chapman J."/>
            <person name="Salamov A."/>
            <person name="Terry A."/>
            <person name="Shapiro H."/>
            <person name="Lindquist E."/>
            <person name="Kapitonov V.V."/>
            <person name="Jurka J."/>
            <person name="Genikhovich G."/>
            <person name="Grigoriev I.V."/>
            <person name="Lucas S.M."/>
            <person name="Steele R.E."/>
            <person name="Finnerty J.R."/>
            <person name="Technau U."/>
            <person name="Martindale M.Q."/>
            <person name="Rokhsar D.S."/>
        </authorList>
    </citation>
    <scope>NUCLEOTIDE SEQUENCE [LARGE SCALE GENOMIC DNA]</scope>
    <source>
        <strain evidence="9">CH2 X CH6</strain>
    </source>
</reference>
<dbReference type="Proteomes" id="UP000001593">
    <property type="component" value="Unassembled WGS sequence"/>
</dbReference>
<keyword evidence="3 6" id="KW-0863">Zinc-finger</keyword>
<dbReference type="PANTHER" id="PTHR10825:SF29">
    <property type="entry name" value="POLYCOMB GROUP RING FINGER PROTEIN 1"/>
    <property type="match status" value="1"/>
</dbReference>
<dbReference type="Gene3D" id="3.30.40.10">
    <property type="entry name" value="Zinc/RING finger domain, C3HC4 (zinc finger)"/>
    <property type="match status" value="1"/>
</dbReference>
<proteinExistence type="predicted"/>
<evidence type="ECO:0000313" key="8">
    <source>
        <dbReference type="EMBL" id="EDO43596.1"/>
    </source>
</evidence>
<keyword evidence="9" id="KW-1185">Reference proteome</keyword>
<name>A7RY94_NEMVE</name>
<dbReference type="GO" id="GO:0008270">
    <property type="term" value="F:zinc ion binding"/>
    <property type="evidence" value="ECO:0007669"/>
    <property type="project" value="UniProtKB-KW"/>
</dbReference>
<evidence type="ECO:0000256" key="6">
    <source>
        <dbReference type="PROSITE-ProRule" id="PRU00175"/>
    </source>
</evidence>
<dbReference type="GO" id="GO:0005634">
    <property type="term" value="C:nucleus"/>
    <property type="evidence" value="ECO:0007669"/>
    <property type="project" value="UniProtKB-SubCell"/>
</dbReference>
<keyword evidence="5" id="KW-0539">Nucleus</keyword>
<dbReference type="SUPFAM" id="SSF57850">
    <property type="entry name" value="RING/U-box"/>
    <property type="match status" value="1"/>
</dbReference>
<evidence type="ECO:0000259" key="7">
    <source>
        <dbReference type="PROSITE" id="PS50089"/>
    </source>
</evidence>
<gene>
    <name evidence="8" type="ORF">NEMVEDRAFT_v1g97430</name>
</gene>
<dbReference type="InterPro" id="IPR001841">
    <property type="entry name" value="Znf_RING"/>
</dbReference>
<keyword evidence="4" id="KW-0862">Zinc</keyword>
<accession>A7RY94</accession>
<dbReference type="PhylomeDB" id="A7RY94"/>
<dbReference type="PROSITE" id="PS50089">
    <property type="entry name" value="ZF_RING_2"/>
    <property type="match status" value="1"/>
</dbReference>
<dbReference type="InParanoid" id="A7RY94"/>
<dbReference type="AlphaFoldDB" id="A7RY94"/>
<sequence>MLRTLSLKELNPHIICVLCGGYLVDATTIIECLHSFCRGCIVRYLDTSYRCPVCDAEIHKTRPLLNIRADNVLQDIVYKVVPGMYFGERSH</sequence>
<dbReference type="PROSITE" id="PS00518">
    <property type="entry name" value="ZF_RING_1"/>
    <property type="match status" value="1"/>
</dbReference>
<dbReference type="FunFam" id="3.30.40.10:FF:000122">
    <property type="entry name" value="polycomb group RING finger protein 1"/>
    <property type="match status" value="1"/>
</dbReference>
<dbReference type="HOGENOM" id="CLU_155461_0_0_1"/>
<dbReference type="PANTHER" id="PTHR10825">
    <property type="entry name" value="RING FINGER DOMAIN-CONTAINING, POLYCOMB GROUP COMPONENT"/>
    <property type="match status" value="1"/>
</dbReference>
<comment type="subcellular location">
    <subcellularLocation>
        <location evidence="1">Nucleus</location>
    </subcellularLocation>
</comment>
<dbReference type="eggNOG" id="KOG2660">
    <property type="taxonomic scope" value="Eukaryota"/>
</dbReference>
<dbReference type="InterPro" id="IPR017907">
    <property type="entry name" value="Znf_RING_CS"/>
</dbReference>
<protein>
    <recommendedName>
        <fullName evidence="7">RING-type domain-containing protein</fullName>
    </recommendedName>
</protein>
<dbReference type="OMA" id="YFGERSH"/>
<evidence type="ECO:0000313" key="9">
    <source>
        <dbReference type="Proteomes" id="UP000001593"/>
    </source>
</evidence>
<dbReference type="SMART" id="SM00184">
    <property type="entry name" value="RING"/>
    <property type="match status" value="1"/>
</dbReference>
<dbReference type="EMBL" id="DS469552">
    <property type="protein sequence ID" value="EDO43596.1"/>
    <property type="molecule type" value="Genomic_DNA"/>
</dbReference>
<evidence type="ECO:0000256" key="3">
    <source>
        <dbReference type="ARBA" id="ARBA00022771"/>
    </source>
</evidence>
<evidence type="ECO:0000256" key="4">
    <source>
        <dbReference type="ARBA" id="ARBA00022833"/>
    </source>
</evidence>
<feature type="domain" description="RING-type" evidence="7">
    <location>
        <begin position="16"/>
        <end position="55"/>
    </location>
</feature>
<evidence type="ECO:0000256" key="2">
    <source>
        <dbReference type="ARBA" id="ARBA00022723"/>
    </source>
</evidence>
<dbReference type="KEGG" id="nve:5515596"/>
<dbReference type="Pfam" id="PF13923">
    <property type="entry name" value="zf-C3HC4_2"/>
    <property type="match status" value="1"/>
</dbReference>
<dbReference type="OrthoDB" id="1305878at2759"/>
<dbReference type="STRING" id="45351.A7RY94"/>
<dbReference type="InterPro" id="IPR013083">
    <property type="entry name" value="Znf_RING/FYVE/PHD"/>
</dbReference>
<evidence type="ECO:0000256" key="1">
    <source>
        <dbReference type="ARBA" id="ARBA00004123"/>
    </source>
</evidence>
<organism evidence="8 9">
    <name type="scientific">Nematostella vectensis</name>
    <name type="common">Starlet sea anemone</name>
    <dbReference type="NCBI Taxonomy" id="45351"/>
    <lineage>
        <taxon>Eukaryota</taxon>
        <taxon>Metazoa</taxon>
        <taxon>Cnidaria</taxon>
        <taxon>Anthozoa</taxon>
        <taxon>Hexacorallia</taxon>
        <taxon>Actiniaria</taxon>
        <taxon>Edwardsiidae</taxon>
        <taxon>Nematostella</taxon>
    </lineage>
</organism>
<evidence type="ECO:0000256" key="5">
    <source>
        <dbReference type="ARBA" id="ARBA00023242"/>
    </source>
</evidence>